<dbReference type="EMBL" id="JAGIZQ010000001">
    <property type="protein sequence ID" value="KAH6651164.1"/>
    <property type="molecule type" value="Genomic_DNA"/>
</dbReference>
<organism evidence="1 2">
    <name type="scientific">Chaetomium tenue</name>
    <dbReference type="NCBI Taxonomy" id="1854479"/>
    <lineage>
        <taxon>Eukaryota</taxon>
        <taxon>Fungi</taxon>
        <taxon>Dikarya</taxon>
        <taxon>Ascomycota</taxon>
        <taxon>Pezizomycotina</taxon>
        <taxon>Sordariomycetes</taxon>
        <taxon>Sordariomycetidae</taxon>
        <taxon>Sordariales</taxon>
        <taxon>Chaetomiaceae</taxon>
        <taxon>Chaetomium</taxon>
    </lineage>
</organism>
<protein>
    <submittedName>
        <fullName evidence="1">Uncharacterized protein</fullName>
    </submittedName>
</protein>
<sequence>MARKSKKGRKAKIADSSPVPQPQENQGNRKPQTQAQGTKPQKRKNRSSAGSRKNKNKAATSPETTTAKLDPIHAPQAQDPEPGMTMPWDMDPKYNSDVDAGEISSVNDNSVLVRLLKISELGRMIIDLINPSIGDLTALAMSCKRVAACTRAKFDVWDSRSGIFPIDHYAEKDEQGRITQIGGFRANTLVITPTSDEPKVPKKPYETDFRNMMHLCNAITQIPSTFRSIVLDQLPFFDVGMFEMMVNTMPKLNTVTITRCLLLDITKLRPLLEVIERHPRSLESRPSQTMSDNPWDAESKQDKPESKAHAQAHAQAQAQASSSQQDARREECQPGMLSRQARQPSYIRLDFSPFFFHGPESGPRLGSYGVTYNEPTFNAPKAIFALIIQCRDLANKVGMDLLSDSSSFWGFVRRLPGPDALWAVKARETLITYEQELAVGKKCIKAIWNRFADDLTAALTGDNQAHPHIPSAMARYLSHDMSGTYWRDSEKCLMCGSTFPVSLFPIRRDACWSCKMERYVEAMEDSHLRLWQEAALRHWRAGLEQDEANFQTLISYRKPTLDKALEDVRCADWIRQYFLDFRPPPQNTEEYDWGTGTPPEQLYCPPPPRDLDPMRASMARWRWDRAAATAAFDYRKGGPQRRHPCRVPISTGDYADKNYGPEAEVHFNSRWQWNRLSDKFYKEIFFEEYRAMDAKGGLRGLPRDITDERHPAFKKELKNARKSTKYCKKVRDIERHTQNHRDKKSYTLQLHFVEDCLFSMSTLAHKPFNLDKPIPDPGVNPFEYNRLLDEHSRMSNYGFRKDGCWQ</sequence>
<accession>A0ACB7PQL7</accession>
<comment type="caution">
    <text evidence="1">The sequence shown here is derived from an EMBL/GenBank/DDBJ whole genome shotgun (WGS) entry which is preliminary data.</text>
</comment>
<keyword evidence="2" id="KW-1185">Reference proteome</keyword>
<proteinExistence type="predicted"/>
<gene>
    <name evidence="1" type="ORF">F5144DRAFT_589452</name>
</gene>
<name>A0ACB7PQL7_9PEZI</name>
<evidence type="ECO:0000313" key="1">
    <source>
        <dbReference type="EMBL" id="KAH6651164.1"/>
    </source>
</evidence>
<reference evidence="1 2" key="1">
    <citation type="journal article" date="2021" name="Nat. Commun.">
        <title>Genetic determinants of endophytism in the Arabidopsis root mycobiome.</title>
        <authorList>
            <person name="Mesny F."/>
            <person name="Miyauchi S."/>
            <person name="Thiergart T."/>
            <person name="Pickel B."/>
            <person name="Atanasova L."/>
            <person name="Karlsson M."/>
            <person name="Huettel B."/>
            <person name="Barry K.W."/>
            <person name="Haridas S."/>
            <person name="Chen C."/>
            <person name="Bauer D."/>
            <person name="Andreopoulos W."/>
            <person name="Pangilinan J."/>
            <person name="LaButti K."/>
            <person name="Riley R."/>
            <person name="Lipzen A."/>
            <person name="Clum A."/>
            <person name="Drula E."/>
            <person name="Henrissat B."/>
            <person name="Kohler A."/>
            <person name="Grigoriev I.V."/>
            <person name="Martin F.M."/>
            <person name="Hacquard S."/>
        </authorList>
    </citation>
    <scope>NUCLEOTIDE SEQUENCE [LARGE SCALE GENOMIC DNA]</scope>
    <source>
        <strain evidence="1 2">MPI-SDFR-AT-0079</strain>
    </source>
</reference>
<dbReference type="Proteomes" id="UP000724584">
    <property type="component" value="Unassembled WGS sequence"/>
</dbReference>
<evidence type="ECO:0000313" key="2">
    <source>
        <dbReference type="Proteomes" id="UP000724584"/>
    </source>
</evidence>